<evidence type="ECO:0000313" key="3">
    <source>
        <dbReference type="Proteomes" id="UP000016923"/>
    </source>
</evidence>
<proteinExistence type="predicted"/>
<dbReference type="InterPro" id="IPR011611">
    <property type="entry name" value="PfkB_dom"/>
</dbReference>
<dbReference type="InterPro" id="IPR052562">
    <property type="entry name" value="Ketohexokinase-related"/>
</dbReference>
<dbReference type="PANTHER" id="PTHR42774">
    <property type="entry name" value="PHOSPHOTRANSFERASE SYSTEM TRANSPORT PROTEIN"/>
    <property type="match status" value="1"/>
</dbReference>
<reference evidence="2 3" key="1">
    <citation type="journal article" date="2013" name="BMC Genomics">
        <title>The genome and transcriptome of the pine saprophyte Ophiostoma piceae, and a comparison with the bark beetle-associated pine pathogen Grosmannia clavigera.</title>
        <authorList>
            <person name="Haridas S."/>
            <person name="Wang Y."/>
            <person name="Lim L."/>
            <person name="Massoumi Alamouti S."/>
            <person name="Jackman S."/>
            <person name="Docking R."/>
            <person name="Robertson G."/>
            <person name="Birol I."/>
            <person name="Bohlmann J."/>
            <person name="Breuil C."/>
        </authorList>
    </citation>
    <scope>NUCLEOTIDE SEQUENCE [LARGE SCALE GENOMIC DNA]</scope>
    <source>
        <strain evidence="2 3">UAMH 11346</strain>
    </source>
</reference>
<sequence length="345" mass="36833">MQHLIFVGACYVDTILSVPHFPGEDDKLRATSMQVRRGGNCPNSIEVMQQLARAGSAGSAGDGLQMHLVSCLPDLASPSAAMIAGSLGAALPSPSLSPSGPPQDPSPLATCIFRAGHANPASCYIIRSAATGSRTIVNHNDLPDMTFDEFKDVVARLRDSTHDGDDEWWHFEGRIPATLLECLCYLRYSPHRVTVSIEVEKPNRSGLRELAALADVVFYSKTWAENEGYTSSQACVKGEVALMSRYASTVGTTSEPRSKILFCTWGGRGASAWHADGLVSVPAPSVPADKIVDAVGAGDTFMAGILYKLSMNKSARGSRMIEEALEFAVALASRKIQLDGFQGLA</sequence>
<dbReference type="EMBL" id="KE148172">
    <property type="protein sequence ID" value="EPE02944.1"/>
    <property type="molecule type" value="Genomic_DNA"/>
</dbReference>
<dbReference type="VEuPathDB" id="FungiDB:F503_08821"/>
<organism evidence="2 3">
    <name type="scientific">Ophiostoma piceae (strain UAMH 11346)</name>
    <name type="common">Sap stain fungus</name>
    <dbReference type="NCBI Taxonomy" id="1262450"/>
    <lineage>
        <taxon>Eukaryota</taxon>
        <taxon>Fungi</taxon>
        <taxon>Dikarya</taxon>
        <taxon>Ascomycota</taxon>
        <taxon>Pezizomycotina</taxon>
        <taxon>Sordariomycetes</taxon>
        <taxon>Sordariomycetidae</taxon>
        <taxon>Ophiostomatales</taxon>
        <taxon>Ophiostomataceae</taxon>
        <taxon>Ophiostoma</taxon>
    </lineage>
</organism>
<accession>S3BNX5</accession>
<dbReference type="AlphaFoldDB" id="S3BNX5"/>
<dbReference type="PANTHER" id="PTHR42774:SF3">
    <property type="entry name" value="KETOHEXOKINASE"/>
    <property type="match status" value="1"/>
</dbReference>
<feature type="domain" description="Carbohydrate kinase PfkB" evidence="1">
    <location>
        <begin position="117"/>
        <end position="340"/>
    </location>
</feature>
<dbReference type="Proteomes" id="UP000016923">
    <property type="component" value="Unassembled WGS sequence"/>
</dbReference>
<keyword evidence="3" id="KW-1185">Reference proteome</keyword>
<dbReference type="HOGENOM" id="CLU_027634_3_1_1"/>
<dbReference type="OrthoDB" id="204058at2759"/>
<evidence type="ECO:0000313" key="2">
    <source>
        <dbReference type="EMBL" id="EPE02944.1"/>
    </source>
</evidence>
<evidence type="ECO:0000259" key="1">
    <source>
        <dbReference type="Pfam" id="PF00294"/>
    </source>
</evidence>
<dbReference type="GO" id="GO:0016301">
    <property type="term" value="F:kinase activity"/>
    <property type="evidence" value="ECO:0007669"/>
    <property type="project" value="UniProtKB-KW"/>
</dbReference>
<dbReference type="Gene3D" id="3.40.1190.20">
    <property type="match status" value="1"/>
</dbReference>
<dbReference type="InterPro" id="IPR029056">
    <property type="entry name" value="Ribokinase-like"/>
</dbReference>
<name>S3BNX5_OPHP1</name>
<dbReference type="STRING" id="1262450.S3BNX5"/>
<dbReference type="Pfam" id="PF00294">
    <property type="entry name" value="PfkB"/>
    <property type="match status" value="1"/>
</dbReference>
<gene>
    <name evidence="2" type="ORF">F503_08821</name>
</gene>
<dbReference type="eggNOG" id="KOG2947">
    <property type="taxonomic scope" value="Eukaryota"/>
</dbReference>
<keyword evidence="2" id="KW-0418">Kinase</keyword>
<dbReference type="SUPFAM" id="SSF53613">
    <property type="entry name" value="Ribokinase-like"/>
    <property type="match status" value="2"/>
</dbReference>
<dbReference type="OMA" id="CDYVVFS"/>
<protein>
    <submittedName>
        <fullName evidence="2">Pfkb family kinase</fullName>
    </submittedName>
</protein>
<keyword evidence="2" id="KW-0808">Transferase</keyword>